<dbReference type="HOGENOM" id="CLU_122891_1_0_9"/>
<evidence type="ECO:0000313" key="1">
    <source>
        <dbReference type="EMBL" id="EDS17817.1"/>
    </source>
</evidence>
<evidence type="ECO:0000313" key="2">
    <source>
        <dbReference type="Proteomes" id="UP000005798"/>
    </source>
</evidence>
<dbReference type="SUPFAM" id="SSF55961">
    <property type="entry name" value="Bet v1-like"/>
    <property type="match status" value="1"/>
</dbReference>
<dbReference type="InterPro" id="IPR023393">
    <property type="entry name" value="START-like_dom_sf"/>
</dbReference>
<dbReference type="Gene3D" id="3.30.530.20">
    <property type="match status" value="1"/>
</dbReference>
<sequence length="138" mass="16658">MESWRAQKMKRIDMTVDFKSEVAAVFKVITNLKDCSWRSDLTRVEQIGDNRFIEYDRKQRETKIFVTDLRENIQFDYDVENNSYRGHWSGQFAPLPDGGCRMYLNFDFEPQSILGKFVRVDKFEERYIEDLKKELNEY</sequence>
<reference evidence="1" key="1">
    <citation type="submission" date="2007-11" db="EMBL/GenBank/DDBJ databases">
        <authorList>
            <person name="Fulton L."/>
            <person name="Clifton S."/>
            <person name="Fulton B."/>
            <person name="Xu J."/>
            <person name="Minx P."/>
            <person name="Pepin K.H."/>
            <person name="Johnson M."/>
            <person name="Thiruvilangam P."/>
            <person name="Bhonagiri V."/>
            <person name="Nash W.E."/>
            <person name="Mardis E.R."/>
            <person name="Wilson R.K."/>
        </authorList>
    </citation>
    <scope>NUCLEOTIDE SEQUENCE [LARGE SCALE GENOMIC DNA]</scope>
    <source>
        <strain evidence="1">DSM 1402</strain>
    </source>
</reference>
<protein>
    <recommendedName>
        <fullName evidence="3">Polyketide cyclase</fullName>
    </recommendedName>
</protein>
<accession>B0N7M9</accession>
<dbReference type="AlphaFoldDB" id="B0N7M9"/>
<evidence type="ECO:0008006" key="3">
    <source>
        <dbReference type="Google" id="ProtNLM"/>
    </source>
</evidence>
<comment type="caution">
    <text evidence="1">The sequence shown here is derived from an EMBL/GenBank/DDBJ whole genome shotgun (WGS) entry which is preliminary data.</text>
</comment>
<organism evidence="1 2">
    <name type="scientific">Thomasclavelia ramosa DSM 1402</name>
    <dbReference type="NCBI Taxonomy" id="445974"/>
    <lineage>
        <taxon>Bacteria</taxon>
        <taxon>Bacillati</taxon>
        <taxon>Bacillota</taxon>
        <taxon>Erysipelotrichia</taxon>
        <taxon>Erysipelotrichales</taxon>
        <taxon>Coprobacillaceae</taxon>
        <taxon>Thomasclavelia</taxon>
    </lineage>
</organism>
<proteinExistence type="predicted"/>
<gene>
    <name evidence="1" type="ORF">CLORAM_02612</name>
</gene>
<dbReference type="Proteomes" id="UP000005798">
    <property type="component" value="Unassembled WGS sequence"/>
</dbReference>
<keyword evidence="2" id="KW-1185">Reference proteome</keyword>
<reference evidence="1" key="2">
    <citation type="submission" date="2014-06" db="EMBL/GenBank/DDBJ databases">
        <title>Draft genome sequence of Clostridium ramosum(DSM 1402).</title>
        <authorList>
            <person name="Sudarsanam P."/>
            <person name="Ley R."/>
            <person name="Guruge J."/>
            <person name="Turnbaugh P.J."/>
            <person name="Mahowald M."/>
            <person name="Liep D."/>
            <person name="Gordon J."/>
        </authorList>
    </citation>
    <scope>NUCLEOTIDE SEQUENCE</scope>
    <source>
        <strain evidence="1">DSM 1402</strain>
    </source>
</reference>
<dbReference type="EMBL" id="ABFX02000008">
    <property type="protein sequence ID" value="EDS17817.1"/>
    <property type="molecule type" value="Genomic_DNA"/>
</dbReference>
<name>B0N7M9_9FIRM</name>